<keyword evidence="1 3" id="KW-0547">Nucleotide-binding</keyword>
<dbReference type="GO" id="GO:0005524">
    <property type="term" value="F:ATP binding"/>
    <property type="evidence" value="ECO:0007669"/>
    <property type="project" value="UniProtKB-UniRule"/>
</dbReference>
<evidence type="ECO:0000256" key="3">
    <source>
        <dbReference type="PROSITE-ProRule" id="PRU00492"/>
    </source>
</evidence>
<evidence type="ECO:0000313" key="6">
    <source>
        <dbReference type="Proteomes" id="UP000177091"/>
    </source>
</evidence>
<dbReference type="PROSITE" id="PS51161">
    <property type="entry name" value="ATP_CONE"/>
    <property type="match status" value="1"/>
</dbReference>
<evidence type="ECO:0000313" key="5">
    <source>
        <dbReference type="EMBL" id="OGM04740.1"/>
    </source>
</evidence>
<evidence type="ECO:0000256" key="1">
    <source>
        <dbReference type="ARBA" id="ARBA00022741"/>
    </source>
</evidence>
<organism evidence="5 6">
    <name type="scientific">Candidatus Woesebacteria bacterium GWA1_42_12</name>
    <dbReference type="NCBI Taxonomy" id="1802472"/>
    <lineage>
        <taxon>Bacteria</taxon>
        <taxon>Candidatus Woeseibacteriota</taxon>
    </lineage>
</organism>
<proteinExistence type="predicted"/>
<dbReference type="InterPro" id="IPR005144">
    <property type="entry name" value="ATP-cone_dom"/>
</dbReference>
<feature type="domain" description="ATP-cone" evidence="4">
    <location>
        <begin position="3"/>
        <end position="85"/>
    </location>
</feature>
<protein>
    <recommendedName>
        <fullName evidence="4">ATP-cone domain-containing protein</fullName>
    </recommendedName>
</protein>
<evidence type="ECO:0000259" key="4">
    <source>
        <dbReference type="PROSITE" id="PS51161"/>
    </source>
</evidence>
<accession>A0A1F7WPF5</accession>
<dbReference type="Proteomes" id="UP000177091">
    <property type="component" value="Unassembled WGS sequence"/>
</dbReference>
<keyword evidence="2 3" id="KW-0067">ATP-binding</keyword>
<name>A0A1F7WPF5_9BACT</name>
<comment type="caution">
    <text evidence="5">The sequence shown here is derived from an EMBL/GenBank/DDBJ whole genome shotgun (WGS) entry which is preliminary data.</text>
</comment>
<gene>
    <name evidence="5" type="ORF">A2112_00770</name>
</gene>
<dbReference type="AlphaFoldDB" id="A0A1F7WPF5"/>
<evidence type="ECO:0000256" key="2">
    <source>
        <dbReference type="ARBA" id="ARBA00022840"/>
    </source>
</evidence>
<dbReference type="EMBL" id="MGFK01000007">
    <property type="protein sequence ID" value="OGM04740.1"/>
    <property type="molecule type" value="Genomic_DNA"/>
</dbReference>
<reference evidence="5 6" key="1">
    <citation type="journal article" date="2016" name="Nat. Commun.">
        <title>Thousands of microbial genomes shed light on interconnected biogeochemical processes in an aquifer system.</title>
        <authorList>
            <person name="Anantharaman K."/>
            <person name="Brown C.T."/>
            <person name="Hug L.A."/>
            <person name="Sharon I."/>
            <person name="Castelle C.J."/>
            <person name="Probst A.J."/>
            <person name="Thomas B.C."/>
            <person name="Singh A."/>
            <person name="Wilkins M.J."/>
            <person name="Karaoz U."/>
            <person name="Brodie E.L."/>
            <person name="Williams K.H."/>
            <person name="Hubbard S.S."/>
            <person name="Banfield J.F."/>
        </authorList>
    </citation>
    <scope>NUCLEOTIDE SEQUENCE [LARGE SCALE GENOMIC DNA]</scope>
</reference>
<sequence>MALVVLKKDGTTEDWDLEKVGHSITNAGGTVEEAEAITKLIDIWAHRFAENEVVKSVDVKAKAVEIMKAVNSAFTTAYEEYQKVR</sequence>